<dbReference type="Proteomes" id="UP000266778">
    <property type="component" value="Chromosome"/>
</dbReference>
<reference evidence="5" key="1">
    <citation type="journal article" date="2019" name="J Environ">
        <title>Genetic characterization and potential molecular dissemination mechanism of tet (31) gene in Aeromonas caviae from an oxytetracycline wastewater treatment system.</title>
        <authorList>
            <person name="Shi Y."/>
            <person name="Tian Z."/>
            <person name="Leclercq S.O."/>
            <person name="Zhang H."/>
            <person name="Yang M."/>
            <person name="Zhang Y."/>
        </authorList>
    </citation>
    <scope>NUCLEOTIDE SEQUENCE</scope>
    <source>
        <strain evidence="5">T25-39</strain>
    </source>
</reference>
<proteinExistence type="predicted"/>
<dbReference type="SUPFAM" id="SSF46689">
    <property type="entry name" value="Homeodomain-like"/>
    <property type="match status" value="1"/>
</dbReference>
<dbReference type="PANTHER" id="PTHR47894:SF1">
    <property type="entry name" value="HTH-TYPE TRANSCRIPTIONAL REGULATOR VQSM"/>
    <property type="match status" value="1"/>
</dbReference>
<sequence>MKTVSNRIALHCLNHWQARGRDPAALLHPCGIAHEELLIPQGRLDTVRHFRLLAGAAPHVDLALDWTPPALPGLFADFMSLASLCCNAATLRQALHFFLAYRPLIGESDEIRLQEEEGQARISYHSESDHPDVIALSSLANLCHLYALLQFYHPGQGLLVLPTPVRPRLWRELAGWLEGRLQQGAAFELRFPAALLDLTHEQCNLPLQPLLLGELDRQMAQLRPSSRYRDRVMTLIRQQLWQESTEASSLLDGVCEHLKLTRWTLNRHLREEGCHFSGLLERVRREEACRLLQDPALPLQTVGERLGFARQSSFTRFFREAFALSPASFAQGAAASEAPPRWAASNPASQWMKSWTLGASWRRWA</sequence>
<evidence type="ECO:0000313" key="6">
    <source>
        <dbReference type="Proteomes" id="UP000266778"/>
    </source>
</evidence>
<dbReference type="InterPro" id="IPR018060">
    <property type="entry name" value="HTH_AraC"/>
</dbReference>
<feature type="domain" description="HTH araC/xylS-type" evidence="4">
    <location>
        <begin position="230"/>
        <end position="332"/>
    </location>
</feature>
<evidence type="ECO:0000259" key="4">
    <source>
        <dbReference type="PROSITE" id="PS01124"/>
    </source>
</evidence>
<dbReference type="GO" id="GO:0003700">
    <property type="term" value="F:DNA-binding transcription factor activity"/>
    <property type="evidence" value="ECO:0007669"/>
    <property type="project" value="InterPro"/>
</dbReference>
<dbReference type="PROSITE" id="PS01124">
    <property type="entry name" value="HTH_ARAC_FAMILY_2"/>
    <property type="match status" value="1"/>
</dbReference>
<protein>
    <submittedName>
        <fullName evidence="5">Helix-turn-helix domain-containing protein</fullName>
    </submittedName>
</protein>
<dbReference type="PANTHER" id="PTHR47894">
    <property type="entry name" value="HTH-TYPE TRANSCRIPTIONAL REGULATOR GADX"/>
    <property type="match status" value="1"/>
</dbReference>
<dbReference type="Gene3D" id="1.10.10.60">
    <property type="entry name" value="Homeodomain-like"/>
    <property type="match status" value="1"/>
</dbReference>
<keyword evidence="2" id="KW-0238">DNA-binding</keyword>
<accession>A0A7U5YAU8</accession>
<dbReference type="EMBL" id="CP025706">
    <property type="protein sequence ID" value="AXB06891.1"/>
    <property type="molecule type" value="Genomic_DNA"/>
</dbReference>
<dbReference type="AlphaFoldDB" id="A0A7U5YAU8"/>
<dbReference type="InterPro" id="IPR009057">
    <property type="entry name" value="Homeodomain-like_sf"/>
</dbReference>
<evidence type="ECO:0000256" key="2">
    <source>
        <dbReference type="ARBA" id="ARBA00023125"/>
    </source>
</evidence>
<organism evidence="5 6">
    <name type="scientific">Aeromonas caviae</name>
    <name type="common">Aeromonas punctata</name>
    <dbReference type="NCBI Taxonomy" id="648"/>
    <lineage>
        <taxon>Bacteria</taxon>
        <taxon>Pseudomonadati</taxon>
        <taxon>Pseudomonadota</taxon>
        <taxon>Gammaproteobacteria</taxon>
        <taxon>Aeromonadales</taxon>
        <taxon>Aeromonadaceae</taxon>
        <taxon>Aeromonas</taxon>
    </lineage>
</organism>
<dbReference type="Pfam" id="PF12625">
    <property type="entry name" value="Arabinose_bd"/>
    <property type="match status" value="1"/>
</dbReference>
<keyword evidence="1" id="KW-0805">Transcription regulation</keyword>
<evidence type="ECO:0000256" key="1">
    <source>
        <dbReference type="ARBA" id="ARBA00023015"/>
    </source>
</evidence>
<evidence type="ECO:0000256" key="3">
    <source>
        <dbReference type="ARBA" id="ARBA00023163"/>
    </source>
</evidence>
<dbReference type="GO" id="GO:0005829">
    <property type="term" value="C:cytosol"/>
    <property type="evidence" value="ECO:0007669"/>
    <property type="project" value="TreeGrafter"/>
</dbReference>
<dbReference type="SMART" id="SM00342">
    <property type="entry name" value="HTH_ARAC"/>
    <property type="match status" value="1"/>
</dbReference>
<dbReference type="InterPro" id="IPR032687">
    <property type="entry name" value="AraC-type_N"/>
</dbReference>
<dbReference type="Pfam" id="PF12833">
    <property type="entry name" value="HTH_18"/>
    <property type="match status" value="1"/>
</dbReference>
<dbReference type="GO" id="GO:0000976">
    <property type="term" value="F:transcription cis-regulatory region binding"/>
    <property type="evidence" value="ECO:0007669"/>
    <property type="project" value="TreeGrafter"/>
</dbReference>
<keyword evidence="3" id="KW-0804">Transcription</keyword>
<name>A0A7U5YAU8_AERCA</name>
<evidence type="ECO:0000313" key="5">
    <source>
        <dbReference type="EMBL" id="AXB06891.1"/>
    </source>
</evidence>
<gene>
    <name evidence="5" type="ORF">C1C91_19715</name>
</gene>